<keyword evidence="3" id="KW-1185">Reference proteome</keyword>
<protein>
    <submittedName>
        <fullName evidence="2">Uncharacterized protein</fullName>
    </submittedName>
</protein>
<dbReference type="EMBL" id="BLXT01006765">
    <property type="protein sequence ID" value="GFO33229.1"/>
    <property type="molecule type" value="Genomic_DNA"/>
</dbReference>
<sequence length="141" mass="15346">MRKGKLFGMTAQAPVRIFYIASPQQGDLRLSGRPSSQGTDGEVRTRERRFPADFRVDSLATVPSTPPAQAPVTEKLRQPSVSVLLSAGPLTASVLTISRHAACYQCQYAWSQRETDWLQFCLSTISLSSSSPSSSLSPPCQ</sequence>
<accession>A0AAV4CK51</accession>
<comment type="caution">
    <text evidence="2">The sequence shown here is derived from an EMBL/GenBank/DDBJ whole genome shotgun (WGS) entry which is preliminary data.</text>
</comment>
<evidence type="ECO:0000256" key="1">
    <source>
        <dbReference type="SAM" id="MobiDB-lite"/>
    </source>
</evidence>
<reference evidence="2 3" key="1">
    <citation type="journal article" date="2021" name="Elife">
        <title>Chloroplast acquisition without the gene transfer in kleptoplastic sea slugs, Plakobranchus ocellatus.</title>
        <authorList>
            <person name="Maeda T."/>
            <person name="Takahashi S."/>
            <person name="Yoshida T."/>
            <person name="Shimamura S."/>
            <person name="Takaki Y."/>
            <person name="Nagai Y."/>
            <person name="Toyoda A."/>
            <person name="Suzuki Y."/>
            <person name="Arimoto A."/>
            <person name="Ishii H."/>
            <person name="Satoh N."/>
            <person name="Nishiyama T."/>
            <person name="Hasebe M."/>
            <person name="Maruyama T."/>
            <person name="Minagawa J."/>
            <person name="Obokata J."/>
            <person name="Shigenobu S."/>
        </authorList>
    </citation>
    <scope>NUCLEOTIDE SEQUENCE [LARGE SCALE GENOMIC DNA]</scope>
</reference>
<feature type="region of interest" description="Disordered" evidence="1">
    <location>
        <begin position="28"/>
        <end position="47"/>
    </location>
</feature>
<evidence type="ECO:0000313" key="3">
    <source>
        <dbReference type="Proteomes" id="UP000735302"/>
    </source>
</evidence>
<proteinExistence type="predicted"/>
<dbReference type="AlphaFoldDB" id="A0AAV4CK51"/>
<gene>
    <name evidence="2" type="ORF">PoB_005973400</name>
</gene>
<evidence type="ECO:0000313" key="2">
    <source>
        <dbReference type="EMBL" id="GFO33229.1"/>
    </source>
</evidence>
<organism evidence="2 3">
    <name type="scientific">Plakobranchus ocellatus</name>
    <dbReference type="NCBI Taxonomy" id="259542"/>
    <lineage>
        <taxon>Eukaryota</taxon>
        <taxon>Metazoa</taxon>
        <taxon>Spiralia</taxon>
        <taxon>Lophotrochozoa</taxon>
        <taxon>Mollusca</taxon>
        <taxon>Gastropoda</taxon>
        <taxon>Heterobranchia</taxon>
        <taxon>Euthyneura</taxon>
        <taxon>Panpulmonata</taxon>
        <taxon>Sacoglossa</taxon>
        <taxon>Placobranchoidea</taxon>
        <taxon>Plakobranchidae</taxon>
        <taxon>Plakobranchus</taxon>
    </lineage>
</organism>
<dbReference type="Proteomes" id="UP000735302">
    <property type="component" value="Unassembled WGS sequence"/>
</dbReference>
<name>A0AAV4CK51_9GAST</name>